<evidence type="ECO:0000256" key="1">
    <source>
        <dbReference type="SAM" id="MobiDB-lite"/>
    </source>
</evidence>
<dbReference type="Proteomes" id="UP001499984">
    <property type="component" value="Unassembled WGS sequence"/>
</dbReference>
<protein>
    <recommendedName>
        <fullName evidence="4">WXG100 family type VII secretion target</fullName>
    </recommendedName>
</protein>
<organism evidence="2 3">
    <name type="scientific">Streptomyces shaanxiensis</name>
    <dbReference type="NCBI Taxonomy" id="653357"/>
    <lineage>
        <taxon>Bacteria</taxon>
        <taxon>Bacillati</taxon>
        <taxon>Actinomycetota</taxon>
        <taxon>Actinomycetes</taxon>
        <taxon>Kitasatosporales</taxon>
        <taxon>Streptomycetaceae</taxon>
        <taxon>Streptomyces</taxon>
    </lineage>
</organism>
<gene>
    <name evidence="2" type="ORF">GCM10022233_75830</name>
</gene>
<evidence type="ECO:0000313" key="3">
    <source>
        <dbReference type="Proteomes" id="UP001499984"/>
    </source>
</evidence>
<reference evidence="3" key="1">
    <citation type="journal article" date="2019" name="Int. J. Syst. Evol. Microbiol.">
        <title>The Global Catalogue of Microorganisms (GCM) 10K type strain sequencing project: providing services to taxonomists for standard genome sequencing and annotation.</title>
        <authorList>
            <consortium name="The Broad Institute Genomics Platform"/>
            <consortium name="The Broad Institute Genome Sequencing Center for Infectious Disease"/>
            <person name="Wu L."/>
            <person name="Ma J."/>
        </authorList>
    </citation>
    <scope>NUCLEOTIDE SEQUENCE [LARGE SCALE GENOMIC DNA]</scope>
    <source>
        <strain evidence="3">JCM 16925</strain>
    </source>
</reference>
<accession>A0ABP7W7T0</accession>
<dbReference type="InterPro" id="IPR036689">
    <property type="entry name" value="ESAT-6-like_sf"/>
</dbReference>
<proteinExistence type="predicted"/>
<feature type="compositionally biased region" description="Low complexity" evidence="1">
    <location>
        <begin position="128"/>
        <end position="141"/>
    </location>
</feature>
<evidence type="ECO:0008006" key="4">
    <source>
        <dbReference type="Google" id="ProtNLM"/>
    </source>
</evidence>
<comment type="caution">
    <text evidence="2">The sequence shown here is derived from an EMBL/GenBank/DDBJ whole genome shotgun (WGS) entry which is preliminary data.</text>
</comment>
<dbReference type="Gene3D" id="1.10.287.1060">
    <property type="entry name" value="ESAT-6-like"/>
    <property type="match status" value="1"/>
</dbReference>
<evidence type="ECO:0000313" key="2">
    <source>
        <dbReference type="EMBL" id="GAA4083153.1"/>
    </source>
</evidence>
<name>A0ABP7W7T0_9ACTN</name>
<dbReference type="SUPFAM" id="SSF140453">
    <property type="entry name" value="EsxAB dimer-like"/>
    <property type="match status" value="1"/>
</dbReference>
<sequence>MLSSPAIKQLKRGHSMSSSGGYDVQRSGMSSEADKLDRAGDDTGNIRTAIAALPCYSSDALGGSDSGPAYTRFAAAWQAEAKVLEEALHELADKVRVSSQAYGGAEQQAVAGLRSAVAGSGAGPTPAPAGGVPVTTSSPFG</sequence>
<keyword evidence="3" id="KW-1185">Reference proteome</keyword>
<feature type="compositionally biased region" description="Basic and acidic residues" evidence="1">
    <location>
        <begin position="32"/>
        <end position="41"/>
    </location>
</feature>
<feature type="region of interest" description="Disordered" evidence="1">
    <location>
        <begin position="117"/>
        <end position="141"/>
    </location>
</feature>
<dbReference type="EMBL" id="BAAAZY010000027">
    <property type="protein sequence ID" value="GAA4083153.1"/>
    <property type="molecule type" value="Genomic_DNA"/>
</dbReference>
<feature type="region of interest" description="Disordered" evidence="1">
    <location>
        <begin position="1"/>
        <end position="42"/>
    </location>
</feature>